<proteinExistence type="predicted"/>
<dbReference type="EMBL" id="BK032549">
    <property type="protein sequence ID" value="DAF46976.1"/>
    <property type="molecule type" value="Genomic_DNA"/>
</dbReference>
<name>A0A8S5S7P9_9CAUD</name>
<evidence type="ECO:0000313" key="1">
    <source>
        <dbReference type="EMBL" id="DAF46976.1"/>
    </source>
</evidence>
<organism evidence="1">
    <name type="scientific">Myoviridae sp. ctnzH2</name>
    <dbReference type="NCBI Taxonomy" id="2827707"/>
    <lineage>
        <taxon>Viruses</taxon>
        <taxon>Duplodnaviria</taxon>
        <taxon>Heunggongvirae</taxon>
        <taxon>Uroviricota</taxon>
        <taxon>Caudoviricetes</taxon>
    </lineage>
</organism>
<protein>
    <submittedName>
        <fullName evidence="1">Tail completion protein</fullName>
    </submittedName>
</protein>
<dbReference type="Pfam" id="PF20765">
    <property type="entry name" value="Phage_tail_terminator_8"/>
    <property type="match status" value="1"/>
</dbReference>
<reference evidence="1" key="1">
    <citation type="journal article" date="2021" name="Proc. Natl. Acad. Sci. U.S.A.">
        <title>A Catalog of Tens of Thousands of Viruses from Human Metagenomes Reveals Hidden Associations with Chronic Diseases.</title>
        <authorList>
            <person name="Tisza M.J."/>
            <person name="Buck C.B."/>
        </authorList>
    </citation>
    <scope>NUCLEOTIDE SEQUENCE</scope>
    <source>
        <strain evidence="1">CtnzH2</strain>
    </source>
</reference>
<dbReference type="InterPro" id="IPR049254">
    <property type="entry name" value="Phage_tail_terminator"/>
</dbReference>
<sequence>MINEVLKGITDALYAAFGDDYEIHTEASMQDMEEPAFFVRCINPDVPRGLTGRRKATLLFIVQYFPESDEPKKEINTVYERLSECLDLIEVEGKMVRGTIECKDISDDVMSATAEYTLFLGQSQKDAYMEECEVKGEVNSGRSS</sequence>
<accession>A0A8S5S7P9</accession>